<evidence type="ECO:0000313" key="1">
    <source>
        <dbReference type="EMBL" id="KAH3786280.1"/>
    </source>
</evidence>
<dbReference type="Proteomes" id="UP000828390">
    <property type="component" value="Unassembled WGS sequence"/>
</dbReference>
<proteinExistence type="predicted"/>
<protein>
    <submittedName>
        <fullName evidence="1">Uncharacterized protein</fullName>
    </submittedName>
</protein>
<reference evidence="1" key="1">
    <citation type="journal article" date="2019" name="bioRxiv">
        <title>The Genome of the Zebra Mussel, Dreissena polymorpha: A Resource for Invasive Species Research.</title>
        <authorList>
            <person name="McCartney M.A."/>
            <person name="Auch B."/>
            <person name="Kono T."/>
            <person name="Mallez S."/>
            <person name="Zhang Y."/>
            <person name="Obille A."/>
            <person name="Becker A."/>
            <person name="Abrahante J.E."/>
            <person name="Garbe J."/>
            <person name="Badalamenti J.P."/>
            <person name="Herman A."/>
            <person name="Mangelson H."/>
            <person name="Liachko I."/>
            <person name="Sullivan S."/>
            <person name="Sone E.D."/>
            <person name="Koren S."/>
            <person name="Silverstein K.A.T."/>
            <person name="Beckman K.B."/>
            <person name="Gohl D.M."/>
        </authorList>
    </citation>
    <scope>NUCLEOTIDE SEQUENCE</scope>
    <source>
        <strain evidence="1">Duluth1</strain>
        <tissue evidence="1">Whole animal</tissue>
    </source>
</reference>
<reference evidence="1" key="2">
    <citation type="submission" date="2020-11" db="EMBL/GenBank/DDBJ databases">
        <authorList>
            <person name="McCartney M.A."/>
            <person name="Auch B."/>
            <person name="Kono T."/>
            <person name="Mallez S."/>
            <person name="Becker A."/>
            <person name="Gohl D.M."/>
            <person name="Silverstein K.A.T."/>
            <person name="Koren S."/>
            <person name="Bechman K.B."/>
            <person name="Herman A."/>
            <person name="Abrahante J.E."/>
            <person name="Garbe J."/>
        </authorList>
    </citation>
    <scope>NUCLEOTIDE SEQUENCE</scope>
    <source>
        <strain evidence="1">Duluth1</strain>
        <tissue evidence="1">Whole animal</tissue>
    </source>
</reference>
<gene>
    <name evidence="1" type="ORF">DPMN_164386</name>
</gene>
<sequence length="77" mass="8614">MLLVGSITLAIGPRGCSDLAIDEITRIREASQTVLHSSEHCGMDYYVGLTCIFKVYKRMQPKAAHQDEIGNWTPVNY</sequence>
<name>A0A9D4ETL9_DREPO</name>
<keyword evidence="2" id="KW-1185">Reference proteome</keyword>
<dbReference type="AlphaFoldDB" id="A0A9D4ETL9"/>
<comment type="caution">
    <text evidence="1">The sequence shown here is derived from an EMBL/GenBank/DDBJ whole genome shotgun (WGS) entry which is preliminary data.</text>
</comment>
<organism evidence="1 2">
    <name type="scientific">Dreissena polymorpha</name>
    <name type="common">Zebra mussel</name>
    <name type="synonym">Mytilus polymorpha</name>
    <dbReference type="NCBI Taxonomy" id="45954"/>
    <lineage>
        <taxon>Eukaryota</taxon>
        <taxon>Metazoa</taxon>
        <taxon>Spiralia</taxon>
        <taxon>Lophotrochozoa</taxon>
        <taxon>Mollusca</taxon>
        <taxon>Bivalvia</taxon>
        <taxon>Autobranchia</taxon>
        <taxon>Heteroconchia</taxon>
        <taxon>Euheterodonta</taxon>
        <taxon>Imparidentia</taxon>
        <taxon>Neoheterodontei</taxon>
        <taxon>Myida</taxon>
        <taxon>Dreissenoidea</taxon>
        <taxon>Dreissenidae</taxon>
        <taxon>Dreissena</taxon>
    </lineage>
</organism>
<dbReference type="EMBL" id="JAIWYP010000008">
    <property type="protein sequence ID" value="KAH3786280.1"/>
    <property type="molecule type" value="Genomic_DNA"/>
</dbReference>
<evidence type="ECO:0000313" key="2">
    <source>
        <dbReference type="Proteomes" id="UP000828390"/>
    </source>
</evidence>
<accession>A0A9D4ETL9</accession>